<dbReference type="InterPro" id="IPR013096">
    <property type="entry name" value="Cupin_2"/>
</dbReference>
<proteinExistence type="predicted"/>
<keyword evidence="4" id="KW-1185">Reference proteome</keyword>
<dbReference type="InterPro" id="IPR047263">
    <property type="entry name" value="HNL-like_cupin"/>
</dbReference>
<organism evidence="3 4">
    <name type="scientific">Streptomyces sedi</name>
    <dbReference type="NCBI Taxonomy" id="555059"/>
    <lineage>
        <taxon>Bacteria</taxon>
        <taxon>Bacillati</taxon>
        <taxon>Actinomycetota</taxon>
        <taxon>Actinomycetes</taxon>
        <taxon>Kitasatosporales</taxon>
        <taxon>Streptomycetaceae</taxon>
        <taxon>Streptomyces</taxon>
    </lineage>
</organism>
<feature type="domain" description="Cupin type-2" evidence="2">
    <location>
        <begin position="31"/>
        <end position="94"/>
    </location>
</feature>
<dbReference type="OrthoDB" id="9802489at2"/>
<protein>
    <submittedName>
        <fullName evidence="3">Cupin domain-containing protein</fullName>
    </submittedName>
</protein>
<dbReference type="Proteomes" id="UP000311713">
    <property type="component" value="Unassembled WGS sequence"/>
</dbReference>
<dbReference type="PANTHER" id="PTHR43698:SF1">
    <property type="entry name" value="BLL4564 PROTEIN"/>
    <property type="match status" value="1"/>
</dbReference>
<comment type="caution">
    <text evidence="3">The sequence shown here is derived from an EMBL/GenBank/DDBJ whole genome shotgun (WGS) entry which is preliminary data.</text>
</comment>
<evidence type="ECO:0000259" key="2">
    <source>
        <dbReference type="Pfam" id="PF07883"/>
    </source>
</evidence>
<dbReference type="PANTHER" id="PTHR43698">
    <property type="entry name" value="RIBD C-TERMINAL DOMAIN CONTAINING PROTEIN"/>
    <property type="match status" value="1"/>
</dbReference>
<dbReference type="AlphaFoldDB" id="A0A5C4VFY1"/>
<evidence type="ECO:0000256" key="1">
    <source>
        <dbReference type="SAM" id="MobiDB-lite"/>
    </source>
</evidence>
<accession>A0A5C4VFY1</accession>
<dbReference type="InterPro" id="IPR011051">
    <property type="entry name" value="RmlC_Cupin_sf"/>
</dbReference>
<name>A0A5C4VFY1_9ACTN</name>
<dbReference type="Gene3D" id="2.60.120.10">
    <property type="entry name" value="Jelly Rolls"/>
    <property type="match status" value="1"/>
</dbReference>
<dbReference type="Pfam" id="PF07883">
    <property type="entry name" value="Cupin_2"/>
    <property type="match status" value="1"/>
</dbReference>
<reference evidence="3 4" key="1">
    <citation type="submission" date="2019-06" db="EMBL/GenBank/DDBJ databases">
        <title>Draft genome of Streptomyces sedi sp. JCM16909.</title>
        <authorList>
            <person name="Klykleung N."/>
            <person name="Tanasupawat S."/>
            <person name="Kudo T."/>
            <person name="Yuki M."/>
            <person name="Ohkuma M."/>
        </authorList>
    </citation>
    <scope>NUCLEOTIDE SEQUENCE [LARGE SCALE GENOMIC DNA]</scope>
    <source>
        <strain evidence="3 4">JCM 16909</strain>
    </source>
</reference>
<dbReference type="CDD" id="cd02233">
    <property type="entry name" value="cupin_HNL-like"/>
    <property type="match status" value="1"/>
</dbReference>
<dbReference type="RefSeq" id="WP_139640104.1">
    <property type="nucleotide sequence ID" value="NZ_BAAAZS010000047.1"/>
</dbReference>
<feature type="compositionally biased region" description="Polar residues" evidence="1">
    <location>
        <begin position="109"/>
        <end position="118"/>
    </location>
</feature>
<dbReference type="SUPFAM" id="SSF51182">
    <property type="entry name" value="RmlC-like cupins"/>
    <property type="match status" value="1"/>
</dbReference>
<feature type="region of interest" description="Disordered" evidence="1">
    <location>
        <begin position="105"/>
        <end position="133"/>
    </location>
</feature>
<dbReference type="EMBL" id="VDGT01000001">
    <property type="protein sequence ID" value="TNM34346.1"/>
    <property type="molecule type" value="Genomic_DNA"/>
</dbReference>
<evidence type="ECO:0000313" key="3">
    <source>
        <dbReference type="EMBL" id="TNM34346.1"/>
    </source>
</evidence>
<gene>
    <name evidence="3" type="ORF">FH715_01290</name>
</gene>
<sequence length="133" mass="14167">MTLPEHPTFTGRVSARALRVADGDSRLVAYEVTFAAEARTHWHTHPHGQLLLVTAGVARVQLEGAPVAELGPGDSLWIPPAARHWHGAAPAGPMTHIAMQEAAADGATVTWSEPVSDTTYHHDERSTPSKGSP</sequence>
<dbReference type="InterPro" id="IPR014710">
    <property type="entry name" value="RmlC-like_jellyroll"/>
</dbReference>
<evidence type="ECO:0000313" key="4">
    <source>
        <dbReference type="Proteomes" id="UP000311713"/>
    </source>
</evidence>